<proteinExistence type="predicted"/>
<sequence length="69" mass="7553">MANLQTLMRPLVTWSMTSHEQAVANARGASVECSRGRVEREEVAAYLGKQVGAVVGEQRGRRTWIAHSG</sequence>
<name>A0A2P2BWE1_9ZZZZ</name>
<accession>A0A2P2BWE1</accession>
<protein>
    <submittedName>
        <fullName evidence="1">Uncharacterized protein</fullName>
    </submittedName>
</protein>
<dbReference type="EMBL" id="CZKA01000004">
    <property type="protein sequence ID" value="CUR54068.1"/>
    <property type="molecule type" value="Genomic_DNA"/>
</dbReference>
<reference evidence="1" key="1">
    <citation type="submission" date="2015-08" db="EMBL/GenBank/DDBJ databases">
        <authorList>
            <person name="Babu N.S."/>
            <person name="Beckwith C.J."/>
            <person name="Beseler K.G."/>
            <person name="Brison A."/>
            <person name="Carone J.V."/>
            <person name="Caskin T.P."/>
            <person name="Diamond M."/>
            <person name="Durham M.E."/>
            <person name="Foxe J.M."/>
            <person name="Go M."/>
            <person name="Henderson B.A."/>
            <person name="Jones I.B."/>
            <person name="McGettigan J.A."/>
            <person name="Micheletti S.J."/>
            <person name="Nasrallah M.E."/>
            <person name="Ortiz D."/>
            <person name="Piller C.R."/>
            <person name="Privatt S.R."/>
            <person name="Schneider S.L."/>
            <person name="Sharp S."/>
            <person name="Smith T.C."/>
            <person name="Stanton J.D."/>
            <person name="Ullery H.E."/>
            <person name="Wilson R.J."/>
            <person name="Serrano M.G."/>
            <person name="Buck G."/>
            <person name="Lee V."/>
            <person name="Wang Y."/>
            <person name="Carvalho R."/>
            <person name="Voegtly L."/>
            <person name="Shi R."/>
            <person name="Duckworth R."/>
            <person name="Johnson A."/>
            <person name="Loviza R."/>
            <person name="Walstead R."/>
            <person name="Shah Z."/>
            <person name="Kiflezghi M."/>
            <person name="Wade K."/>
            <person name="Ball S.L."/>
            <person name="Bradley K.W."/>
            <person name="Asai D.J."/>
            <person name="Bowman C.A."/>
            <person name="Russell D.A."/>
            <person name="Pope W.H."/>
            <person name="Jacobs-Sera D."/>
            <person name="Hendrix R.W."/>
            <person name="Hatfull G.F."/>
        </authorList>
    </citation>
    <scope>NUCLEOTIDE SEQUENCE</scope>
</reference>
<gene>
    <name evidence="1" type="ORF">NOCA2120101</name>
</gene>
<evidence type="ECO:0000313" key="1">
    <source>
        <dbReference type="EMBL" id="CUR54068.1"/>
    </source>
</evidence>
<organism evidence="1">
    <name type="scientific">metagenome</name>
    <dbReference type="NCBI Taxonomy" id="256318"/>
    <lineage>
        <taxon>unclassified sequences</taxon>
        <taxon>metagenomes</taxon>
    </lineage>
</organism>
<dbReference type="AlphaFoldDB" id="A0A2P2BWE1"/>